<dbReference type="OrthoDB" id="10630at2"/>
<dbReference type="GO" id="GO:0003676">
    <property type="term" value="F:nucleic acid binding"/>
    <property type="evidence" value="ECO:0007669"/>
    <property type="project" value="InterPro"/>
</dbReference>
<protein>
    <submittedName>
        <fullName evidence="2">Phosphoesterase, DHHA1</fullName>
    </submittedName>
</protein>
<dbReference type="KEGG" id="dar:Daro_2679"/>
<organism evidence="2">
    <name type="scientific">Dechloromonas aromatica (strain RCB)</name>
    <dbReference type="NCBI Taxonomy" id="159087"/>
    <lineage>
        <taxon>Bacteria</taxon>
        <taxon>Pseudomonadati</taxon>
        <taxon>Pseudomonadota</taxon>
        <taxon>Betaproteobacteria</taxon>
        <taxon>Rhodocyclales</taxon>
        <taxon>Azonexaceae</taxon>
        <taxon>Dechloromonas</taxon>
    </lineage>
</organism>
<dbReference type="EMBL" id="CP000089">
    <property type="protein sequence ID" value="AAZ47409.1"/>
    <property type="molecule type" value="Genomic_DNA"/>
</dbReference>
<dbReference type="Pfam" id="PF02272">
    <property type="entry name" value="DHHA1"/>
    <property type="match status" value="1"/>
</dbReference>
<dbReference type="AlphaFoldDB" id="Q47CM2"/>
<dbReference type="HOGENOM" id="CLU_054374_1_0_4"/>
<dbReference type="PANTHER" id="PTHR46922">
    <property type="entry name" value="DHHA1 DOMAIN PROTEIN"/>
    <property type="match status" value="1"/>
</dbReference>
<evidence type="ECO:0000313" key="2">
    <source>
        <dbReference type="EMBL" id="AAZ47409.1"/>
    </source>
</evidence>
<dbReference type="InterPro" id="IPR003156">
    <property type="entry name" value="DHHA1_dom"/>
</dbReference>
<dbReference type="STRING" id="159087.Daro_2679"/>
<dbReference type="PANTHER" id="PTHR46922:SF4">
    <property type="entry name" value="DHHA1 DOMAIN PROTEIN"/>
    <property type="match status" value="1"/>
</dbReference>
<proteinExistence type="predicted"/>
<gene>
    <name evidence="2" type="ordered locus">Daro_2679</name>
</gene>
<dbReference type="Gene3D" id="3.10.310.30">
    <property type="match status" value="1"/>
</dbReference>
<dbReference type="SUPFAM" id="SSF64182">
    <property type="entry name" value="DHH phosphoesterases"/>
    <property type="match status" value="1"/>
</dbReference>
<feature type="domain" description="DHHA1" evidence="1">
    <location>
        <begin position="266"/>
        <end position="322"/>
    </location>
</feature>
<dbReference type="InterPro" id="IPR038763">
    <property type="entry name" value="DHH_sf"/>
</dbReference>
<accession>Q47CM2</accession>
<evidence type="ECO:0000259" key="1">
    <source>
        <dbReference type="Pfam" id="PF02272"/>
    </source>
</evidence>
<name>Q47CM2_DECAR</name>
<dbReference type="eggNOG" id="COG2404">
    <property type="taxonomic scope" value="Bacteria"/>
</dbReference>
<sequence>MWPQPPVTVLYHADCLDGFGAAYAAWRHFGDTATYRPMHHGEVWEMADIAGHAVFILDFSFPPEVLEKMATLAKSVVQIDHHASALNAWADRLPASTGKGRRSYQHPTLPLHVIFDLEKSGARLAWENFHPDTPPPLTILHIEEQDMWRFVLPGTRPFCRALRLLPFDLHLWHKLVIETPDDTSLRYTEVIVQGTAIEQFFQREIERLAQSSLRTPARIRGEPVDTLQALRHGQEVVTDDDLAWLAIHGIAINANALFASELGNSLAEQSGSYGLIWQFSGDGEIKASLRSKGNTLDVSRIATRYGGGGHPNAAGFRMPANQFFSEVLVIAPSSN</sequence>
<reference evidence="2" key="1">
    <citation type="submission" date="2005-08" db="EMBL/GenBank/DDBJ databases">
        <title>Complete sequence of Dechloromonas aromatica RCB.</title>
        <authorList>
            <person name="Salinero K.K."/>
            <person name="Copeland A."/>
            <person name="Lucas S."/>
            <person name="Lapidus A."/>
            <person name="Barry K."/>
            <person name="Detter J.C."/>
            <person name="Glavina T."/>
            <person name="Hammon N."/>
            <person name="Israni S."/>
            <person name="Pitluck S."/>
            <person name="Di Bartolo G."/>
            <person name="Trong S."/>
            <person name="Schmutz J."/>
            <person name="Larimer F."/>
            <person name="Land M."/>
            <person name="Ivanova N."/>
            <person name="Richardson P."/>
        </authorList>
    </citation>
    <scope>NUCLEOTIDE SEQUENCE</scope>
    <source>
        <strain evidence="2">RCB</strain>
    </source>
</reference>